<dbReference type="RefSeq" id="WP_229924447.1">
    <property type="nucleotide sequence ID" value="NZ_BNCD01000003.1"/>
</dbReference>
<dbReference type="AlphaFoldDB" id="A0A919FY75"/>
<dbReference type="Gene3D" id="3.40.50.150">
    <property type="entry name" value="Vaccinia Virus protein VP39"/>
    <property type="match status" value="1"/>
</dbReference>
<name>A0A919FY75_9ACTN</name>
<keyword evidence="3" id="KW-1185">Reference proteome</keyword>
<reference evidence="2" key="2">
    <citation type="submission" date="2020-09" db="EMBL/GenBank/DDBJ databases">
        <authorList>
            <person name="Sun Q."/>
            <person name="Ohkuma M."/>
        </authorList>
    </citation>
    <scope>NUCLEOTIDE SEQUENCE</scope>
    <source>
        <strain evidence="2">JCM 5069</strain>
    </source>
</reference>
<organism evidence="2 3">
    <name type="scientific">Streptomyces sulfonofaciens</name>
    <dbReference type="NCBI Taxonomy" id="68272"/>
    <lineage>
        <taxon>Bacteria</taxon>
        <taxon>Bacillati</taxon>
        <taxon>Actinomycetota</taxon>
        <taxon>Actinomycetes</taxon>
        <taxon>Kitasatosporales</taxon>
        <taxon>Streptomycetaceae</taxon>
        <taxon>Streptomyces</taxon>
    </lineage>
</organism>
<dbReference type="SUPFAM" id="SSF53335">
    <property type="entry name" value="S-adenosyl-L-methionine-dependent methyltransferases"/>
    <property type="match status" value="1"/>
</dbReference>
<evidence type="ECO:0000256" key="1">
    <source>
        <dbReference type="SAM" id="MobiDB-lite"/>
    </source>
</evidence>
<feature type="region of interest" description="Disordered" evidence="1">
    <location>
        <begin position="96"/>
        <end position="136"/>
    </location>
</feature>
<proteinExistence type="predicted"/>
<dbReference type="Proteomes" id="UP000603708">
    <property type="component" value="Unassembled WGS sequence"/>
</dbReference>
<comment type="caution">
    <text evidence="2">The sequence shown here is derived from an EMBL/GenBank/DDBJ whole genome shotgun (WGS) entry which is preliminary data.</text>
</comment>
<accession>A0A919FY75</accession>
<dbReference type="InterPro" id="IPR029063">
    <property type="entry name" value="SAM-dependent_MTases_sf"/>
</dbReference>
<sequence>MELPEVADLRTALLQDEQRRTTLAQPALDLTWQDAVGPGKNVLITAQGLLMCLEPAEAHRLIAGCAERFPGGALVFEAVPKWCSARTLSGAMRTAGLHHTPDALGPGRRRAARDPRRPPGHRRGARTAPAARPRLLPRRAVTRPLGRLSAVRNIRPTLTALARFAGRC</sequence>
<reference evidence="2" key="1">
    <citation type="journal article" date="2014" name="Int. J. Syst. Evol. Microbiol.">
        <title>Complete genome sequence of Corynebacterium casei LMG S-19264T (=DSM 44701T), isolated from a smear-ripened cheese.</title>
        <authorList>
            <consortium name="US DOE Joint Genome Institute (JGI-PGF)"/>
            <person name="Walter F."/>
            <person name="Albersmeier A."/>
            <person name="Kalinowski J."/>
            <person name="Ruckert C."/>
        </authorList>
    </citation>
    <scope>NUCLEOTIDE SEQUENCE</scope>
    <source>
        <strain evidence="2">JCM 5069</strain>
    </source>
</reference>
<evidence type="ECO:0000313" key="2">
    <source>
        <dbReference type="EMBL" id="GHH74541.1"/>
    </source>
</evidence>
<evidence type="ECO:0000313" key="3">
    <source>
        <dbReference type="Proteomes" id="UP000603708"/>
    </source>
</evidence>
<protein>
    <submittedName>
        <fullName evidence="2">Uncharacterized protein</fullName>
    </submittedName>
</protein>
<gene>
    <name evidence="2" type="ORF">GCM10018793_16010</name>
</gene>
<dbReference type="EMBL" id="BNCD01000003">
    <property type="protein sequence ID" value="GHH74541.1"/>
    <property type="molecule type" value="Genomic_DNA"/>
</dbReference>